<dbReference type="PANTHER" id="PTHR22600:SF57">
    <property type="entry name" value="BETA-N-ACETYLHEXOSAMINIDASE"/>
    <property type="match status" value="1"/>
</dbReference>
<gene>
    <name evidence="8" type="ORF">KGQ19_47385</name>
</gene>
<evidence type="ECO:0000256" key="3">
    <source>
        <dbReference type="ARBA" id="ARBA00012663"/>
    </source>
</evidence>
<comment type="catalytic activity">
    <reaction evidence="1">
        <text>Hydrolysis of terminal non-reducing N-acetyl-D-hexosamine residues in N-acetyl-beta-D-hexosaminides.</text>
        <dbReference type="EC" id="3.2.1.52"/>
    </reaction>
</comment>
<evidence type="ECO:0000259" key="6">
    <source>
        <dbReference type="Pfam" id="PF00728"/>
    </source>
</evidence>
<reference evidence="8 9" key="1">
    <citation type="submission" date="2020-02" db="EMBL/GenBank/DDBJ databases">
        <title>Acidophilic actinobacteria isolated from forest soil.</title>
        <authorList>
            <person name="Golinska P."/>
        </authorList>
    </citation>
    <scope>NUCLEOTIDE SEQUENCE [LARGE SCALE GENOMIC DNA]</scope>
    <source>
        <strain evidence="8 9">NL8</strain>
    </source>
</reference>
<evidence type="ECO:0000313" key="9">
    <source>
        <dbReference type="Proteomes" id="UP000730482"/>
    </source>
</evidence>
<proteinExistence type="inferred from homology"/>
<feature type="non-terminal residue" evidence="8">
    <location>
        <position position="517"/>
    </location>
</feature>
<dbReference type="Pfam" id="PF02838">
    <property type="entry name" value="Glyco_hydro_20b"/>
    <property type="match status" value="1"/>
</dbReference>
<dbReference type="PRINTS" id="PR00738">
    <property type="entry name" value="GLHYDRLASE20"/>
</dbReference>
<dbReference type="InterPro" id="IPR029018">
    <property type="entry name" value="Hex-like_dom2"/>
</dbReference>
<dbReference type="InterPro" id="IPR017853">
    <property type="entry name" value="GH"/>
</dbReference>
<comment type="caution">
    <text evidence="8">The sequence shown here is derived from an EMBL/GenBank/DDBJ whole genome shotgun (WGS) entry which is preliminary data.</text>
</comment>
<dbReference type="Pfam" id="PF00728">
    <property type="entry name" value="Glyco_hydro_20"/>
    <property type="match status" value="1"/>
</dbReference>
<dbReference type="EMBL" id="JAAFYZ010000387">
    <property type="protein sequence ID" value="MBS2554503.1"/>
    <property type="molecule type" value="Genomic_DNA"/>
</dbReference>
<dbReference type="InterPro" id="IPR015883">
    <property type="entry name" value="Glyco_hydro_20_cat"/>
</dbReference>
<keyword evidence="4" id="KW-0378">Hydrolase</keyword>
<evidence type="ECO:0000259" key="7">
    <source>
        <dbReference type="Pfam" id="PF02838"/>
    </source>
</evidence>
<evidence type="ECO:0000256" key="2">
    <source>
        <dbReference type="ARBA" id="ARBA00006285"/>
    </source>
</evidence>
<accession>A0ABS5L840</accession>
<keyword evidence="5" id="KW-0326">Glycosidase</keyword>
<dbReference type="PANTHER" id="PTHR22600">
    <property type="entry name" value="BETA-HEXOSAMINIDASE"/>
    <property type="match status" value="1"/>
</dbReference>
<name>A0ABS5L840_9ACTN</name>
<evidence type="ECO:0000256" key="1">
    <source>
        <dbReference type="ARBA" id="ARBA00001231"/>
    </source>
</evidence>
<evidence type="ECO:0000256" key="4">
    <source>
        <dbReference type="ARBA" id="ARBA00022801"/>
    </source>
</evidence>
<protein>
    <recommendedName>
        <fullName evidence="3">beta-N-acetylhexosaminidase</fullName>
        <ecNumber evidence="3">3.2.1.52</ecNumber>
    </recommendedName>
</protein>
<comment type="similarity">
    <text evidence="2">Belongs to the glycosyl hydrolase 20 family.</text>
</comment>
<dbReference type="Gene3D" id="3.30.379.10">
    <property type="entry name" value="Chitobiase/beta-hexosaminidase domain 2-like"/>
    <property type="match status" value="1"/>
</dbReference>
<dbReference type="Gene3D" id="3.20.20.80">
    <property type="entry name" value="Glycosidases"/>
    <property type="match status" value="1"/>
</dbReference>
<dbReference type="RefSeq" id="WP_212022011.1">
    <property type="nucleotide sequence ID" value="NZ_JAAFYZ010000387.1"/>
</dbReference>
<dbReference type="InterPro" id="IPR015882">
    <property type="entry name" value="HEX_bac_N"/>
</dbReference>
<dbReference type="InterPro" id="IPR025705">
    <property type="entry name" value="Beta_hexosaminidase_sua/sub"/>
</dbReference>
<dbReference type="SUPFAM" id="SSF55545">
    <property type="entry name" value="beta-N-acetylhexosaminidase-like domain"/>
    <property type="match status" value="1"/>
</dbReference>
<dbReference type="EC" id="3.2.1.52" evidence="3"/>
<evidence type="ECO:0000313" key="8">
    <source>
        <dbReference type="EMBL" id="MBS2554503.1"/>
    </source>
</evidence>
<organism evidence="8 9">
    <name type="scientific">Catenulispora pinistramenti</name>
    <dbReference type="NCBI Taxonomy" id="2705254"/>
    <lineage>
        <taxon>Bacteria</taxon>
        <taxon>Bacillati</taxon>
        <taxon>Actinomycetota</taxon>
        <taxon>Actinomycetes</taxon>
        <taxon>Catenulisporales</taxon>
        <taxon>Catenulisporaceae</taxon>
        <taxon>Catenulispora</taxon>
    </lineage>
</organism>
<dbReference type="Proteomes" id="UP000730482">
    <property type="component" value="Unassembled WGS sequence"/>
</dbReference>
<feature type="domain" description="Beta-hexosaminidase bacterial type N-terminal" evidence="7">
    <location>
        <begin position="2"/>
        <end position="125"/>
    </location>
</feature>
<dbReference type="SUPFAM" id="SSF51445">
    <property type="entry name" value="(Trans)glycosidases"/>
    <property type="match status" value="1"/>
</dbReference>
<evidence type="ECO:0000256" key="5">
    <source>
        <dbReference type="ARBA" id="ARBA00023295"/>
    </source>
</evidence>
<dbReference type="CDD" id="cd06563">
    <property type="entry name" value="GH20_chitobiase-like"/>
    <property type="match status" value="1"/>
</dbReference>
<keyword evidence="9" id="KW-1185">Reference proteome</keyword>
<sequence>MIIPRPAEYTAHPGEFAVPAALHLAAGPGAERPADLLAAYLGPDRPRTGTGPVITVRLDAAAHDHRHGYDLLIEPEQVTLAAPSEAGLFNGVQTLRQLLPARALSTDPAAAPAEIWRWPACHVHDAPRLAWRGVMLDVARHFMPIGFLHRLVDEIALHKLNILHLHLTDDQGWRIEIDGLPLLTEIGATRTESMVGRAGSTVFDGTPHSGHYTRAELAALVAYAAARGVTIVPEIGMPSHTRAAIAAYPRLGNHPEARVPVWTSWGISEDILAVHDEALDFCRHVLSDVMTLFPAPNIHIGGDECRTTQWRASAEARDRAARAGLTDVADLLGWFLSQMHAFLAEHGRRAVCWNDAVGVGHLDPGVVATAWLKPEHAAEAIARGHQVIVAPHEHTYLDYRQSGHPDEPPSADDRVLTLADAYGFDPLPTGLSATGPAALADGSGGPGVLGTQAQVWTESAPTTEVVRHLLYPRLCALAEGAWSDERRDPADFARRLQGHVPRLAALGALAAERPGGW</sequence>
<feature type="domain" description="Glycoside hydrolase family 20 catalytic" evidence="6">
    <location>
        <begin position="130"/>
        <end position="484"/>
    </location>
</feature>